<dbReference type="EMBL" id="CP089285">
    <property type="protein sequence ID" value="UTO56498.1"/>
    <property type="molecule type" value="Genomic_DNA"/>
</dbReference>
<evidence type="ECO:0000313" key="1">
    <source>
        <dbReference type="EMBL" id="UTO55577.1"/>
    </source>
</evidence>
<gene>
    <name evidence="2" type="ORF">LUA81_00575</name>
    <name evidence="1" type="ORF">LUA82_00575</name>
</gene>
<keyword evidence="4" id="KW-1185">Reference proteome</keyword>
<protein>
    <submittedName>
        <fullName evidence="1">Uncharacterized protein</fullName>
    </submittedName>
</protein>
<proteinExistence type="predicted"/>
<dbReference type="AlphaFoldDB" id="A0A9Q9F3Y6"/>
<dbReference type="EMBL" id="CP089286">
    <property type="protein sequence ID" value="UTO55577.1"/>
    <property type="molecule type" value="Genomic_DNA"/>
</dbReference>
<organism evidence="1 3">
    <name type="scientific">Neoehrlichia mikurensis</name>
    <dbReference type="NCBI Taxonomy" id="89586"/>
    <lineage>
        <taxon>Bacteria</taxon>
        <taxon>Pseudomonadati</taxon>
        <taxon>Pseudomonadota</taxon>
        <taxon>Alphaproteobacteria</taxon>
        <taxon>Rickettsiales</taxon>
        <taxon>Anaplasmataceae</taxon>
        <taxon>Candidatus Neoehrlichia</taxon>
    </lineage>
</organism>
<dbReference type="RefSeq" id="WP_218193888.1">
    <property type="nucleotide sequence ID" value="NZ_CP054597.1"/>
</dbReference>
<evidence type="ECO:0000313" key="2">
    <source>
        <dbReference type="EMBL" id="UTO56498.1"/>
    </source>
</evidence>
<name>A0A9Q9F3Y6_9RICK</name>
<sequence>MDTDILNSYEYCNTYNIDYFDDLESNELLGEQKRYNSLWEAVILQAMIDLTSNYKRTENKLEKIKAFNWINDLHDDFITVCYFTGYSPIYVRNKARKIMFKGLNSCSK</sequence>
<dbReference type="Proteomes" id="UP001059822">
    <property type="component" value="Chromosome"/>
</dbReference>
<accession>A0A9Q9F3Y6</accession>
<reference evidence="1" key="1">
    <citation type="journal article" date="2022" name="Microorganisms">
        <title>Assembly and Comparison of Ca. Neoehrlichia mikurensis Genomes.</title>
        <authorList>
            <person name="Azagi T."/>
            <person name="Dirks R.P."/>
            <person name="Yebra-Pimentel E.S."/>
            <person name="Schaap P.J."/>
            <person name="Koehorst J.J."/>
            <person name="Esser H.J."/>
            <person name="Sprong H."/>
        </authorList>
    </citation>
    <scope>NUCLEOTIDE SEQUENCE</scope>
    <source>
        <strain evidence="2">18-2804</strain>
        <strain evidence="1">18-2837</strain>
    </source>
</reference>
<dbReference type="Proteomes" id="UP001059985">
    <property type="component" value="Chromosome"/>
</dbReference>
<evidence type="ECO:0000313" key="4">
    <source>
        <dbReference type="Proteomes" id="UP001059985"/>
    </source>
</evidence>
<evidence type="ECO:0000313" key="3">
    <source>
        <dbReference type="Proteomes" id="UP001059822"/>
    </source>
</evidence>